<keyword evidence="6" id="KW-0408">Iron</keyword>
<evidence type="ECO:0000256" key="2">
    <source>
        <dbReference type="ARBA" id="ARBA00010617"/>
    </source>
</evidence>
<name>A0ABR0RXL9_9EURO</name>
<dbReference type="PANTHER" id="PTHR24287:SF1">
    <property type="entry name" value="P450, PUTATIVE (EUROFUNG)-RELATED"/>
    <property type="match status" value="1"/>
</dbReference>
<dbReference type="InterPro" id="IPR001128">
    <property type="entry name" value="Cyt_P450"/>
</dbReference>
<comment type="cofactor">
    <cofactor evidence="1">
        <name>heme</name>
        <dbReference type="ChEBI" id="CHEBI:30413"/>
    </cofactor>
</comment>
<dbReference type="InterPro" id="IPR002401">
    <property type="entry name" value="Cyt_P450_E_grp-I"/>
</dbReference>
<evidence type="ECO:0000256" key="4">
    <source>
        <dbReference type="ARBA" id="ARBA00022723"/>
    </source>
</evidence>
<dbReference type="PRINTS" id="PR00463">
    <property type="entry name" value="EP450I"/>
</dbReference>
<dbReference type="InterPro" id="IPR040632">
    <property type="entry name" value="Sulfotransfer_4"/>
</dbReference>
<comment type="caution">
    <text evidence="9">The sequence shown here is derived from an EMBL/GenBank/DDBJ whole genome shotgun (WGS) entry which is preliminary data.</text>
</comment>
<keyword evidence="7" id="KW-0503">Monooxygenase</keyword>
<dbReference type="InterPro" id="IPR017972">
    <property type="entry name" value="Cyt_P450_CS"/>
</dbReference>
<proteinExistence type="inferred from homology"/>
<dbReference type="Gene3D" id="3.40.50.300">
    <property type="entry name" value="P-loop containing nucleotide triphosphate hydrolases"/>
    <property type="match status" value="2"/>
</dbReference>
<evidence type="ECO:0000313" key="9">
    <source>
        <dbReference type="EMBL" id="KAK5945351.1"/>
    </source>
</evidence>
<dbReference type="Proteomes" id="UP001334248">
    <property type="component" value="Unassembled WGS sequence"/>
</dbReference>
<dbReference type="Gene3D" id="1.10.630.10">
    <property type="entry name" value="Cytochrome P450"/>
    <property type="match status" value="1"/>
</dbReference>
<evidence type="ECO:0008006" key="11">
    <source>
        <dbReference type="Google" id="ProtNLM"/>
    </source>
</evidence>
<sequence length="755" mass="85254">MLDDIAMNWPASISSCIRSPNDPASRARCYLVVGTIWFTILFLASRAVLTWRRRKVQFSHGCAIPKALPVESNALFGIGKLQKSASHIKRGSYLELSEQRFKDAQCLTYRSTALGQTIIDTCDPKNIQAVLALNFRDWSLGEDRRRAFSPLLGNGIFAADGAEWHSSRVALRPSFTGDHLTKVKNFEKHFQKLLEVINHSPESLDLSELFFGFTLDLATEVFFGKSYDSLETEKSPERGETRSSIFAQAFNKCQRVMADNLVMGRLGPLVAGSEGRKQFQHDCDVVLSFVEDAVNDAMQDLQANQGETDRFVFLHDLLAKGHDPTDVKYELVNILVAGRDTTASLLSDLWFMLARRADIYTNLRGEVVEKLGSDKMVPSLQDLNDMPYLHACVNEALRLFPPVPVNSRTAIRDTILPTGGGESGQDPIFVAEGTRVGYNVWAMHRSEEVWGEDAADFKPERWIDDKGCKRQTGWEFLPFNGGPRICLGQKLALTEARFVTCRLVQHFAQVRAEAENTLVQTPRASRRQSENMSGTDTATTNALKLLGINQLYHGWQTIFDNPTDNKYWLEAMEAKFDGKGKPYGREEFDKLLGHCQGVSDLPAIIFAKELIEAYPEARIILTHRNFDTWYSPCWIRAWNQLTGGDFSKEHARQVYDNHYAFVRDVAAQQPKDQNNSKVLDYYVKDGWKPLCDFLDLPDPGIAFPKGNEKQVFVKRFEKALLLTLLGITKRFKNLGPQDTSAKWSFLSLQCMGNAR</sequence>
<dbReference type="SUPFAM" id="SSF52540">
    <property type="entry name" value="P-loop containing nucleoside triphosphate hydrolases"/>
    <property type="match status" value="1"/>
</dbReference>
<dbReference type="InterPro" id="IPR047146">
    <property type="entry name" value="Cyt_P450_E_CYP52_fungi"/>
</dbReference>
<dbReference type="SUPFAM" id="SSF48264">
    <property type="entry name" value="Cytochrome P450"/>
    <property type="match status" value="1"/>
</dbReference>
<dbReference type="PRINTS" id="PR00385">
    <property type="entry name" value="P450"/>
</dbReference>
<keyword evidence="8" id="KW-0812">Transmembrane</keyword>
<evidence type="ECO:0000313" key="10">
    <source>
        <dbReference type="Proteomes" id="UP001334248"/>
    </source>
</evidence>
<keyword evidence="5" id="KW-0560">Oxidoreductase</keyword>
<dbReference type="InterPro" id="IPR027417">
    <property type="entry name" value="P-loop_NTPase"/>
</dbReference>
<keyword evidence="8" id="KW-0472">Membrane</keyword>
<keyword evidence="3" id="KW-0349">Heme</keyword>
<evidence type="ECO:0000256" key="5">
    <source>
        <dbReference type="ARBA" id="ARBA00023002"/>
    </source>
</evidence>
<evidence type="ECO:0000256" key="6">
    <source>
        <dbReference type="ARBA" id="ARBA00023004"/>
    </source>
</evidence>
<dbReference type="PROSITE" id="PS00086">
    <property type="entry name" value="CYTOCHROME_P450"/>
    <property type="match status" value="1"/>
</dbReference>
<keyword evidence="4" id="KW-0479">Metal-binding</keyword>
<dbReference type="CDD" id="cd11063">
    <property type="entry name" value="CYP52"/>
    <property type="match status" value="1"/>
</dbReference>
<dbReference type="InterPro" id="IPR036396">
    <property type="entry name" value="Cyt_P450_sf"/>
</dbReference>
<feature type="transmembrane region" description="Helical" evidence="8">
    <location>
        <begin position="30"/>
        <end position="49"/>
    </location>
</feature>
<dbReference type="Pfam" id="PF00067">
    <property type="entry name" value="p450"/>
    <property type="match status" value="1"/>
</dbReference>
<keyword evidence="8" id="KW-1133">Transmembrane helix</keyword>
<evidence type="ECO:0000256" key="3">
    <source>
        <dbReference type="ARBA" id="ARBA00022617"/>
    </source>
</evidence>
<reference evidence="9 10" key="1">
    <citation type="journal article" date="2023" name="Res Sq">
        <title>Genomic and morphological characterization of Knufia obscura isolated from the Mars 2020 spacecraft assembly facility.</title>
        <authorList>
            <person name="Chander A.M."/>
            <person name="Teixeira M.M."/>
            <person name="Singh N.K."/>
            <person name="Williams M.P."/>
            <person name="Parker C.W."/>
            <person name="Leo P."/>
            <person name="Stajich J.E."/>
            <person name="Torok T."/>
            <person name="Tighe S."/>
            <person name="Mason C.E."/>
            <person name="Venkateswaran K."/>
        </authorList>
    </citation>
    <scope>NUCLEOTIDE SEQUENCE [LARGE SCALE GENOMIC DNA]</scope>
    <source>
        <strain evidence="9 10">CCFEE 5817</strain>
    </source>
</reference>
<protein>
    <recommendedName>
        <fullName evidence="11">Cytochrome P450</fullName>
    </recommendedName>
</protein>
<evidence type="ECO:0000256" key="7">
    <source>
        <dbReference type="ARBA" id="ARBA00023033"/>
    </source>
</evidence>
<dbReference type="PANTHER" id="PTHR24287">
    <property type="entry name" value="P450, PUTATIVE (EUROFUNG)-RELATED"/>
    <property type="match status" value="1"/>
</dbReference>
<comment type="similarity">
    <text evidence="2">Belongs to the cytochrome P450 family.</text>
</comment>
<evidence type="ECO:0000256" key="1">
    <source>
        <dbReference type="ARBA" id="ARBA00001971"/>
    </source>
</evidence>
<dbReference type="Pfam" id="PF17784">
    <property type="entry name" value="Sulfotransfer_4"/>
    <property type="match status" value="2"/>
</dbReference>
<organism evidence="9 10">
    <name type="scientific">Knufia obscura</name>
    <dbReference type="NCBI Taxonomy" id="1635080"/>
    <lineage>
        <taxon>Eukaryota</taxon>
        <taxon>Fungi</taxon>
        <taxon>Dikarya</taxon>
        <taxon>Ascomycota</taxon>
        <taxon>Pezizomycotina</taxon>
        <taxon>Eurotiomycetes</taxon>
        <taxon>Chaetothyriomycetidae</taxon>
        <taxon>Chaetothyriales</taxon>
        <taxon>Trichomeriaceae</taxon>
        <taxon>Knufia</taxon>
    </lineage>
</organism>
<evidence type="ECO:0000256" key="8">
    <source>
        <dbReference type="SAM" id="Phobius"/>
    </source>
</evidence>
<dbReference type="GeneID" id="89996004"/>
<dbReference type="RefSeq" id="XP_064733441.1">
    <property type="nucleotide sequence ID" value="XM_064870988.1"/>
</dbReference>
<dbReference type="EMBL" id="JAVHJV010000002">
    <property type="protein sequence ID" value="KAK5945351.1"/>
    <property type="molecule type" value="Genomic_DNA"/>
</dbReference>
<gene>
    <name evidence="9" type="ORF">PMZ80_002555</name>
</gene>
<keyword evidence="10" id="KW-1185">Reference proteome</keyword>
<accession>A0ABR0RXL9</accession>